<sequence>KDFTNFSALHDRYSRIDYILTAQEGLSHLRGAKIETGAWSDHGSVEIELDSPLYRPKAWTWRLNEALLLDPDTKE</sequence>
<evidence type="ECO:0000313" key="2">
    <source>
        <dbReference type="Proteomes" id="UP001295444"/>
    </source>
</evidence>
<feature type="non-terminal residue" evidence="1">
    <location>
        <position position="1"/>
    </location>
</feature>
<gene>
    <name evidence="1" type="ORF">PECUL_23A038920</name>
</gene>
<dbReference type="SUPFAM" id="SSF56219">
    <property type="entry name" value="DNase I-like"/>
    <property type="match status" value="1"/>
</dbReference>
<dbReference type="AlphaFoldDB" id="A0AAD1WSU7"/>
<dbReference type="InterPro" id="IPR036691">
    <property type="entry name" value="Endo/exonu/phosph_ase_sf"/>
</dbReference>
<keyword evidence="2" id="KW-1185">Reference proteome</keyword>
<proteinExistence type="predicted"/>
<evidence type="ECO:0000313" key="1">
    <source>
        <dbReference type="EMBL" id="CAH2320612.1"/>
    </source>
</evidence>
<dbReference type="EMBL" id="OW240921">
    <property type="protein sequence ID" value="CAH2320612.1"/>
    <property type="molecule type" value="Genomic_DNA"/>
</dbReference>
<name>A0AAD1WSU7_PELCU</name>
<dbReference type="Gene3D" id="3.60.10.10">
    <property type="entry name" value="Endonuclease/exonuclease/phosphatase"/>
    <property type="match status" value="1"/>
</dbReference>
<reference evidence="1" key="1">
    <citation type="submission" date="2022-03" db="EMBL/GenBank/DDBJ databases">
        <authorList>
            <person name="Alioto T."/>
            <person name="Alioto T."/>
            <person name="Gomez Garrido J."/>
        </authorList>
    </citation>
    <scope>NUCLEOTIDE SEQUENCE</scope>
</reference>
<dbReference type="Proteomes" id="UP001295444">
    <property type="component" value="Chromosome 10"/>
</dbReference>
<organism evidence="1 2">
    <name type="scientific">Pelobates cultripes</name>
    <name type="common">Western spadefoot toad</name>
    <dbReference type="NCBI Taxonomy" id="61616"/>
    <lineage>
        <taxon>Eukaryota</taxon>
        <taxon>Metazoa</taxon>
        <taxon>Chordata</taxon>
        <taxon>Craniata</taxon>
        <taxon>Vertebrata</taxon>
        <taxon>Euteleostomi</taxon>
        <taxon>Amphibia</taxon>
        <taxon>Batrachia</taxon>
        <taxon>Anura</taxon>
        <taxon>Pelobatoidea</taxon>
        <taxon>Pelobatidae</taxon>
        <taxon>Pelobates</taxon>
    </lineage>
</organism>
<protein>
    <submittedName>
        <fullName evidence="1">Uncharacterized protein</fullName>
    </submittedName>
</protein>
<accession>A0AAD1WSU7</accession>